<evidence type="ECO:0000313" key="3">
    <source>
        <dbReference type="EMBL" id="KAJ4395998.1"/>
    </source>
</evidence>
<dbReference type="PANTHER" id="PTHR34315">
    <property type="match status" value="1"/>
</dbReference>
<accession>A0A9W8Z1D4</accession>
<protein>
    <recommendedName>
        <fullName evidence="2">Intradiol ring-cleavage dioxygenases domain-containing protein</fullName>
    </recommendedName>
</protein>
<keyword evidence="1" id="KW-0732">Signal</keyword>
<evidence type="ECO:0000259" key="2">
    <source>
        <dbReference type="Pfam" id="PF00775"/>
    </source>
</evidence>
<dbReference type="Pfam" id="PF00775">
    <property type="entry name" value="Dioxygenase_C"/>
    <property type="match status" value="1"/>
</dbReference>
<dbReference type="InterPro" id="IPR000627">
    <property type="entry name" value="Intradiol_dOase_C"/>
</dbReference>
<dbReference type="AlphaFoldDB" id="A0A9W8Z1D4"/>
<sequence>MKVTSLAAATIGLLSTGALAHPEVLPAGEVARRGMMSKRCEPAAAAFNKKRYAERMNKKRAEEEAEFLAKRAASENATYTITTEAPYYSVIQNDTCVLSPEITWGPYVYPNSQTLRQDMSEDQPGVPLTLDVGVLDMATCEPLPNVMLNFWHCNATGSYSSFTALSPNTPFLDLLQELNISASDYNIGVTDLHTDDTTFLRGMWPTDANGMMQMKTVFPGFYVDRAIHIHVQVYHDWVLRSNGTISSGDIVSAGQLYFDEELEEKIMALEPYSQHTQINRTTNAVDSIFSDSFANGYDPVISVVPADGEDVTKGMIGYITIGVDTTAVETHSLGGLDEEVDENGQDI</sequence>
<organism evidence="3 4">
    <name type="scientific">Gnomoniopsis smithogilvyi</name>
    <dbReference type="NCBI Taxonomy" id="1191159"/>
    <lineage>
        <taxon>Eukaryota</taxon>
        <taxon>Fungi</taxon>
        <taxon>Dikarya</taxon>
        <taxon>Ascomycota</taxon>
        <taxon>Pezizomycotina</taxon>
        <taxon>Sordariomycetes</taxon>
        <taxon>Sordariomycetidae</taxon>
        <taxon>Diaporthales</taxon>
        <taxon>Gnomoniaceae</taxon>
        <taxon>Gnomoniopsis</taxon>
    </lineage>
</organism>
<gene>
    <name evidence="3" type="ORF">N0V93_000214</name>
</gene>
<reference evidence="3" key="1">
    <citation type="submission" date="2022-10" db="EMBL/GenBank/DDBJ databases">
        <title>Tapping the CABI collections for fungal endophytes: first genome assemblies for Collariella, Neodidymelliopsis, Ascochyta clinopodiicola, Didymella pomorum, Didymosphaeria variabile, Neocosmospora piperis and Neocucurbitaria cava.</title>
        <authorList>
            <person name="Hill R."/>
        </authorList>
    </citation>
    <scope>NUCLEOTIDE SEQUENCE</scope>
    <source>
        <strain evidence="3">IMI 355082</strain>
    </source>
</reference>
<proteinExistence type="predicted"/>
<dbReference type="EMBL" id="JAPEVB010000001">
    <property type="protein sequence ID" value="KAJ4395998.1"/>
    <property type="molecule type" value="Genomic_DNA"/>
</dbReference>
<evidence type="ECO:0000256" key="1">
    <source>
        <dbReference type="SAM" id="SignalP"/>
    </source>
</evidence>
<feature type="chain" id="PRO_5040969064" description="Intradiol ring-cleavage dioxygenases domain-containing protein" evidence="1">
    <location>
        <begin position="21"/>
        <end position="347"/>
    </location>
</feature>
<dbReference type="GO" id="GO:0016702">
    <property type="term" value="F:oxidoreductase activity, acting on single donors with incorporation of molecular oxygen, incorporation of two atoms of oxygen"/>
    <property type="evidence" value="ECO:0007669"/>
    <property type="project" value="InterPro"/>
</dbReference>
<comment type="caution">
    <text evidence="3">The sequence shown here is derived from an EMBL/GenBank/DDBJ whole genome shotgun (WGS) entry which is preliminary data.</text>
</comment>
<dbReference type="Gene3D" id="2.60.130.10">
    <property type="entry name" value="Aromatic compound dioxygenase"/>
    <property type="match status" value="1"/>
</dbReference>
<dbReference type="InterPro" id="IPR015889">
    <property type="entry name" value="Intradiol_dOase_core"/>
</dbReference>
<evidence type="ECO:0000313" key="4">
    <source>
        <dbReference type="Proteomes" id="UP001140453"/>
    </source>
</evidence>
<name>A0A9W8Z1D4_9PEZI</name>
<feature type="domain" description="Intradiol ring-cleavage dioxygenases" evidence="2">
    <location>
        <begin position="113"/>
        <end position="233"/>
    </location>
</feature>
<keyword evidence="4" id="KW-1185">Reference proteome</keyword>
<dbReference type="Proteomes" id="UP001140453">
    <property type="component" value="Unassembled WGS sequence"/>
</dbReference>
<dbReference type="OrthoDB" id="121380at2759"/>
<dbReference type="CDD" id="cd03457">
    <property type="entry name" value="intradiol_dioxygenase_like"/>
    <property type="match status" value="1"/>
</dbReference>
<dbReference type="PANTHER" id="PTHR34315:SF4">
    <property type="entry name" value="INTRADIOL RING-CLEAVAGE DIOXYGENASES DOMAIN-CONTAINING PROTEIN"/>
    <property type="match status" value="1"/>
</dbReference>
<dbReference type="GO" id="GO:0008199">
    <property type="term" value="F:ferric iron binding"/>
    <property type="evidence" value="ECO:0007669"/>
    <property type="project" value="InterPro"/>
</dbReference>
<feature type="signal peptide" evidence="1">
    <location>
        <begin position="1"/>
        <end position="20"/>
    </location>
</feature>
<dbReference type="SUPFAM" id="SSF49482">
    <property type="entry name" value="Aromatic compound dioxygenase"/>
    <property type="match status" value="1"/>
</dbReference>